<name>A0A9Q0QYP9_9MAGN</name>
<comment type="caution">
    <text evidence="1">The sequence shown here is derived from an EMBL/GenBank/DDBJ whole genome shotgun (WGS) entry which is preliminary data.</text>
</comment>
<dbReference type="AlphaFoldDB" id="A0A9Q0QYP9"/>
<proteinExistence type="predicted"/>
<dbReference type="Proteomes" id="UP001141806">
    <property type="component" value="Unassembled WGS sequence"/>
</dbReference>
<evidence type="ECO:0000313" key="1">
    <source>
        <dbReference type="EMBL" id="KAJ4976975.1"/>
    </source>
</evidence>
<evidence type="ECO:0000313" key="2">
    <source>
        <dbReference type="Proteomes" id="UP001141806"/>
    </source>
</evidence>
<accession>A0A9Q0QYP9</accession>
<gene>
    <name evidence="1" type="ORF">NE237_002081</name>
</gene>
<dbReference type="EMBL" id="JAMYWD010000003">
    <property type="protein sequence ID" value="KAJ4976975.1"/>
    <property type="molecule type" value="Genomic_DNA"/>
</dbReference>
<protein>
    <submittedName>
        <fullName evidence="1">Uncharacterized protein</fullName>
    </submittedName>
</protein>
<sequence>MECIVTRDWVSLKETQSMVSVASTNGCDDPVVGLVGADQDIVTINEVPYMVSMAMLRPLAESAVSQSVTAWMLKTTWVSCSGDSSRKAAGVPGWFATKHNVISHVGGFVGALVLNKRGGLQIGGLVHVCWTGSNGGTDARSSVVASSTNENGSTVETTMGLTITKAAPMMRCVQSVGGFLSGGELENLGDSNLNHRPAVAIPILHVTVRKVLTSLSHVRDEGGAEFVVVWILSGSGASADAIGSLVDRRIQQWVVFDLVGGIGQVKVGKMPAGRDGSETSGTRGECAGWRRSIPYIT</sequence>
<reference evidence="1" key="1">
    <citation type="journal article" date="2023" name="Plant J.">
        <title>The genome of the king protea, Protea cynaroides.</title>
        <authorList>
            <person name="Chang J."/>
            <person name="Duong T.A."/>
            <person name="Schoeman C."/>
            <person name="Ma X."/>
            <person name="Roodt D."/>
            <person name="Barker N."/>
            <person name="Li Z."/>
            <person name="Van de Peer Y."/>
            <person name="Mizrachi E."/>
        </authorList>
    </citation>
    <scope>NUCLEOTIDE SEQUENCE</scope>
    <source>
        <tissue evidence="1">Young leaves</tissue>
    </source>
</reference>
<keyword evidence="2" id="KW-1185">Reference proteome</keyword>
<organism evidence="1 2">
    <name type="scientific">Protea cynaroides</name>
    <dbReference type="NCBI Taxonomy" id="273540"/>
    <lineage>
        <taxon>Eukaryota</taxon>
        <taxon>Viridiplantae</taxon>
        <taxon>Streptophyta</taxon>
        <taxon>Embryophyta</taxon>
        <taxon>Tracheophyta</taxon>
        <taxon>Spermatophyta</taxon>
        <taxon>Magnoliopsida</taxon>
        <taxon>Proteales</taxon>
        <taxon>Proteaceae</taxon>
        <taxon>Protea</taxon>
    </lineage>
</organism>